<evidence type="ECO:0000313" key="1">
    <source>
        <dbReference type="EMBL" id="GBM06210.1"/>
    </source>
</evidence>
<dbReference type="AlphaFoldDB" id="A0A4Y2CP73"/>
<keyword evidence="2" id="KW-1185">Reference proteome</keyword>
<name>A0A4Y2CP73_ARAVE</name>
<proteinExistence type="predicted"/>
<dbReference type="Proteomes" id="UP000499080">
    <property type="component" value="Unassembled WGS sequence"/>
</dbReference>
<comment type="caution">
    <text evidence="1">The sequence shown here is derived from an EMBL/GenBank/DDBJ whole genome shotgun (WGS) entry which is preliminary data.</text>
</comment>
<sequence>MCRNVHLRLIVHDRSTARKLNGSVPKPIVNVKNMSELPWNGAESWKSNLSQYPSLRLDCRTINAEGIGARACVWKTSSAWFTEKIEEGESRRSE</sequence>
<dbReference type="EMBL" id="BGPR01239986">
    <property type="protein sequence ID" value="GBM06210.1"/>
    <property type="molecule type" value="Genomic_DNA"/>
</dbReference>
<protein>
    <submittedName>
        <fullName evidence="1">Uncharacterized protein</fullName>
    </submittedName>
</protein>
<accession>A0A4Y2CP73</accession>
<gene>
    <name evidence="1" type="ORF">AVEN_98472_1</name>
</gene>
<organism evidence="1 2">
    <name type="scientific">Araneus ventricosus</name>
    <name type="common">Orbweaver spider</name>
    <name type="synonym">Epeira ventricosa</name>
    <dbReference type="NCBI Taxonomy" id="182803"/>
    <lineage>
        <taxon>Eukaryota</taxon>
        <taxon>Metazoa</taxon>
        <taxon>Ecdysozoa</taxon>
        <taxon>Arthropoda</taxon>
        <taxon>Chelicerata</taxon>
        <taxon>Arachnida</taxon>
        <taxon>Araneae</taxon>
        <taxon>Araneomorphae</taxon>
        <taxon>Entelegynae</taxon>
        <taxon>Araneoidea</taxon>
        <taxon>Araneidae</taxon>
        <taxon>Araneus</taxon>
    </lineage>
</organism>
<evidence type="ECO:0000313" key="2">
    <source>
        <dbReference type="Proteomes" id="UP000499080"/>
    </source>
</evidence>
<reference evidence="1 2" key="1">
    <citation type="journal article" date="2019" name="Sci. Rep.">
        <title>Orb-weaving spider Araneus ventricosus genome elucidates the spidroin gene catalogue.</title>
        <authorList>
            <person name="Kono N."/>
            <person name="Nakamura H."/>
            <person name="Ohtoshi R."/>
            <person name="Moran D.A.P."/>
            <person name="Shinohara A."/>
            <person name="Yoshida Y."/>
            <person name="Fujiwara M."/>
            <person name="Mori M."/>
            <person name="Tomita M."/>
            <person name="Arakawa K."/>
        </authorList>
    </citation>
    <scope>NUCLEOTIDE SEQUENCE [LARGE SCALE GENOMIC DNA]</scope>
</reference>